<evidence type="ECO:0000259" key="4">
    <source>
        <dbReference type="PROSITE" id="PS01124"/>
    </source>
</evidence>
<evidence type="ECO:0000256" key="3">
    <source>
        <dbReference type="ARBA" id="ARBA00023163"/>
    </source>
</evidence>
<dbReference type="Pfam" id="PF12833">
    <property type="entry name" value="HTH_18"/>
    <property type="match status" value="1"/>
</dbReference>
<dbReference type="RefSeq" id="WP_260192908.1">
    <property type="nucleotide sequence ID" value="NZ_JAFFZE010000015.1"/>
</dbReference>
<keyword evidence="6" id="KW-1185">Reference proteome</keyword>
<evidence type="ECO:0000313" key="6">
    <source>
        <dbReference type="Proteomes" id="UP001156441"/>
    </source>
</evidence>
<accession>A0ABT2JBX1</accession>
<dbReference type="Gene3D" id="1.10.10.60">
    <property type="entry name" value="Homeodomain-like"/>
    <property type="match status" value="1"/>
</dbReference>
<reference evidence="5 6" key="1">
    <citation type="submission" date="2021-02" db="EMBL/GenBank/DDBJ databases">
        <title>Actinophytocola xerophila sp. nov., isolated from soil of cotton cropping field.</title>
        <authorList>
            <person name="Huang R."/>
            <person name="Chen X."/>
            <person name="Ge X."/>
            <person name="Liu W."/>
        </authorList>
    </citation>
    <scope>NUCLEOTIDE SEQUENCE [LARGE SCALE GENOMIC DNA]</scope>
    <source>
        <strain evidence="5 6">S1-96</strain>
    </source>
</reference>
<comment type="caution">
    <text evidence="5">The sequence shown here is derived from an EMBL/GenBank/DDBJ whole genome shotgun (WGS) entry which is preliminary data.</text>
</comment>
<dbReference type="PANTHER" id="PTHR46796:SF15">
    <property type="entry name" value="BLL1074 PROTEIN"/>
    <property type="match status" value="1"/>
</dbReference>
<evidence type="ECO:0000256" key="2">
    <source>
        <dbReference type="ARBA" id="ARBA00023125"/>
    </source>
</evidence>
<dbReference type="EMBL" id="JAFFZE010000015">
    <property type="protein sequence ID" value="MCT2585359.1"/>
    <property type="molecule type" value="Genomic_DNA"/>
</dbReference>
<keyword evidence="2" id="KW-0238">DNA-binding</keyword>
<dbReference type="PANTHER" id="PTHR46796">
    <property type="entry name" value="HTH-TYPE TRANSCRIPTIONAL ACTIVATOR RHAS-RELATED"/>
    <property type="match status" value="1"/>
</dbReference>
<evidence type="ECO:0000313" key="5">
    <source>
        <dbReference type="EMBL" id="MCT2585359.1"/>
    </source>
</evidence>
<dbReference type="SMART" id="SM00342">
    <property type="entry name" value="HTH_ARAC"/>
    <property type="match status" value="1"/>
</dbReference>
<protein>
    <submittedName>
        <fullName evidence="5">AraC family transcriptional regulator</fullName>
    </submittedName>
</protein>
<dbReference type="SUPFAM" id="SSF46689">
    <property type="entry name" value="Homeodomain-like"/>
    <property type="match status" value="1"/>
</dbReference>
<keyword evidence="3" id="KW-0804">Transcription</keyword>
<sequence length="269" mass="28971">MSTVPEFRHTSGRPAPALRGLLARDYAGFTQPPSTRFSWVATAAPTATVIVNLHGDITGLPSAFAAGPSDTHRVVEQTGAVECADLKLTPLGAYRLLGTPMAALTGLAVDLTDLLGPAGATLVPRMAEAPTWVARFALLDAFLLDRLASGPTPAPEVEWVWRRMVERGGNVLVGNLAAEVGWSRRHLVARFRQQVGLTPKTAARVLRFDTVLRRLPAGPPARVAVECGYYDQSHLDRDFREFAGTTPSAYLGHTPSEVTFFQYGWSPAA</sequence>
<organism evidence="5 6">
    <name type="scientific">Actinophytocola gossypii</name>
    <dbReference type="NCBI Taxonomy" id="2812003"/>
    <lineage>
        <taxon>Bacteria</taxon>
        <taxon>Bacillati</taxon>
        <taxon>Actinomycetota</taxon>
        <taxon>Actinomycetes</taxon>
        <taxon>Pseudonocardiales</taxon>
        <taxon>Pseudonocardiaceae</taxon>
    </lineage>
</organism>
<dbReference type="InterPro" id="IPR050204">
    <property type="entry name" value="AraC_XylS_family_regulators"/>
</dbReference>
<feature type="domain" description="HTH araC/xylS-type" evidence="4">
    <location>
        <begin position="154"/>
        <end position="253"/>
    </location>
</feature>
<name>A0ABT2JBX1_9PSEU</name>
<dbReference type="InterPro" id="IPR009057">
    <property type="entry name" value="Homeodomain-like_sf"/>
</dbReference>
<gene>
    <name evidence="5" type="ORF">JT362_19760</name>
</gene>
<dbReference type="PROSITE" id="PS01124">
    <property type="entry name" value="HTH_ARAC_FAMILY_2"/>
    <property type="match status" value="1"/>
</dbReference>
<proteinExistence type="predicted"/>
<keyword evidence="1" id="KW-0805">Transcription regulation</keyword>
<evidence type="ECO:0000256" key="1">
    <source>
        <dbReference type="ARBA" id="ARBA00023015"/>
    </source>
</evidence>
<dbReference type="InterPro" id="IPR018060">
    <property type="entry name" value="HTH_AraC"/>
</dbReference>
<dbReference type="Proteomes" id="UP001156441">
    <property type="component" value="Unassembled WGS sequence"/>
</dbReference>